<feature type="domain" description="ABC transporter" evidence="4">
    <location>
        <begin position="329"/>
        <end position="537"/>
    </location>
</feature>
<dbReference type="InterPro" id="IPR003593">
    <property type="entry name" value="AAA+_ATPase"/>
</dbReference>
<dbReference type="STRING" id="768706.Desor_3536"/>
<gene>
    <name evidence="5" type="ordered locus">Desor_3536</name>
</gene>
<evidence type="ECO:0000256" key="3">
    <source>
        <dbReference type="SAM" id="Coils"/>
    </source>
</evidence>
<dbReference type="InterPro" id="IPR051309">
    <property type="entry name" value="ABCF_ATPase"/>
</dbReference>
<dbReference type="InterPro" id="IPR027417">
    <property type="entry name" value="P-loop_NTPase"/>
</dbReference>
<dbReference type="InterPro" id="IPR017871">
    <property type="entry name" value="ABC_transporter-like_CS"/>
</dbReference>
<dbReference type="InterPro" id="IPR032781">
    <property type="entry name" value="ABC_tran_Xtn"/>
</dbReference>
<dbReference type="EMBL" id="CP003108">
    <property type="protein sequence ID" value="AET69019.1"/>
    <property type="molecule type" value="Genomic_DNA"/>
</dbReference>
<dbReference type="CDD" id="cd03221">
    <property type="entry name" value="ABCF_EF-3"/>
    <property type="match status" value="2"/>
</dbReference>
<dbReference type="PATRIC" id="fig|768706.3.peg.3561"/>
<reference evidence="6" key="1">
    <citation type="submission" date="2011-11" db="EMBL/GenBank/DDBJ databases">
        <title>Complete sequence of Desulfosporosinus orientis DSM 765.</title>
        <authorList>
            <person name="Lucas S."/>
            <person name="Han J."/>
            <person name="Lapidus A."/>
            <person name="Cheng J.-F."/>
            <person name="Goodwin L."/>
            <person name="Pitluck S."/>
            <person name="Peters L."/>
            <person name="Ovchinnikova G."/>
            <person name="Teshima H."/>
            <person name="Detter J.C."/>
            <person name="Han C."/>
            <person name="Tapia R."/>
            <person name="Land M."/>
            <person name="Hauser L."/>
            <person name="Kyrpides N."/>
            <person name="Ivanova N."/>
            <person name="Pagani I."/>
            <person name="Pester M."/>
            <person name="Spring S."/>
            <person name="Ollivier B."/>
            <person name="Rattei T."/>
            <person name="Klenk H.-P."/>
            <person name="Wagner M."/>
            <person name="Loy A."/>
            <person name="Woyke T."/>
        </authorList>
    </citation>
    <scope>NUCLEOTIDE SEQUENCE [LARGE SCALE GENOMIC DNA]</scope>
    <source>
        <strain evidence="6">ATCC 19365 / DSM 765 / NCIMB 8382 / VKM B-1628</strain>
    </source>
</reference>
<dbReference type="OrthoDB" id="1624247at2"/>
<dbReference type="SMART" id="SM00382">
    <property type="entry name" value="AAA"/>
    <property type="match status" value="2"/>
</dbReference>
<keyword evidence="2" id="KW-0067">ATP-binding</keyword>
<dbReference type="KEGG" id="dor:Desor_3536"/>
<dbReference type="Pfam" id="PF12848">
    <property type="entry name" value="ABC_tran_Xtn"/>
    <property type="match status" value="1"/>
</dbReference>
<dbReference type="GO" id="GO:0016887">
    <property type="term" value="F:ATP hydrolysis activity"/>
    <property type="evidence" value="ECO:0007669"/>
    <property type="project" value="InterPro"/>
</dbReference>
<feature type="domain" description="ABC transporter" evidence="4">
    <location>
        <begin position="44"/>
        <end position="234"/>
    </location>
</feature>
<evidence type="ECO:0000259" key="4">
    <source>
        <dbReference type="PROSITE" id="PS50893"/>
    </source>
</evidence>
<dbReference type="PANTHER" id="PTHR42855">
    <property type="entry name" value="ABC TRANSPORTER ATP-BINDING SUBUNIT"/>
    <property type="match status" value="1"/>
</dbReference>
<organism evidence="5 6">
    <name type="scientific">Desulfosporosinus orientis (strain ATCC 19365 / DSM 765 / NCIMB 8382 / VKM B-1628 / Singapore I)</name>
    <name type="common">Desulfotomaculum orientis</name>
    <dbReference type="NCBI Taxonomy" id="768706"/>
    <lineage>
        <taxon>Bacteria</taxon>
        <taxon>Bacillati</taxon>
        <taxon>Bacillota</taxon>
        <taxon>Clostridia</taxon>
        <taxon>Eubacteriales</taxon>
        <taxon>Desulfitobacteriaceae</taxon>
        <taxon>Desulfosporosinus</taxon>
    </lineage>
</organism>
<reference evidence="5 6" key="2">
    <citation type="journal article" date="2012" name="J. Bacteriol.">
        <title>Complete genome sequences of Desulfosporosinus orientis DSM765T, Desulfosporosinus youngiae DSM17734T, Desulfosporosinus meridiei DSM13257T, and Desulfosporosinus acidiphilus DSM22704T.</title>
        <authorList>
            <person name="Pester M."/>
            <person name="Brambilla E."/>
            <person name="Alazard D."/>
            <person name="Rattei T."/>
            <person name="Weinmaier T."/>
            <person name="Han J."/>
            <person name="Lucas S."/>
            <person name="Lapidus A."/>
            <person name="Cheng J.F."/>
            <person name="Goodwin L."/>
            <person name="Pitluck S."/>
            <person name="Peters L."/>
            <person name="Ovchinnikova G."/>
            <person name="Teshima H."/>
            <person name="Detter J.C."/>
            <person name="Han C.S."/>
            <person name="Tapia R."/>
            <person name="Land M.L."/>
            <person name="Hauser L."/>
            <person name="Kyrpides N.C."/>
            <person name="Ivanova N.N."/>
            <person name="Pagani I."/>
            <person name="Huntmann M."/>
            <person name="Wei C.L."/>
            <person name="Davenport K.W."/>
            <person name="Daligault H."/>
            <person name="Chain P.S."/>
            <person name="Chen A."/>
            <person name="Mavromatis K."/>
            <person name="Markowitz V."/>
            <person name="Szeto E."/>
            <person name="Mikhailova N."/>
            <person name="Pati A."/>
            <person name="Wagner M."/>
            <person name="Woyke T."/>
            <person name="Ollivier B."/>
            <person name="Klenk H.P."/>
            <person name="Spring S."/>
            <person name="Loy A."/>
        </authorList>
    </citation>
    <scope>NUCLEOTIDE SEQUENCE [LARGE SCALE GENOMIC DNA]</scope>
    <source>
        <strain evidence="6">ATCC 19365 / DSM 765 / NCIMB 8382 / VKM B-1628</strain>
    </source>
</reference>
<keyword evidence="3" id="KW-0175">Coiled coil</keyword>
<evidence type="ECO:0000256" key="1">
    <source>
        <dbReference type="ARBA" id="ARBA00022741"/>
    </source>
</evidence>
<dbReference type="Gene3D" id="3.40.50.300">
    <property type="entry name" value="P-loop containing nucleotide triphosphate hydrolases"/>
    <property type="match status" value="3"/>
</dbReference>
<dbReference type="eggNOG" id="COG0488">
    <property type="taxonomic scope" value="Bacteria"/>
</dbReference>
<protein>
    <submittedName>
        <fullName evidence="5">ATPase component of ABC transporters with duplicated ATPase domain</fullName>
    </submittedName>
</protein>
<dbReference type="HOGENOM" id="CLU_000604_36_0_9"/>
<evidence type="ECO:0000256" key="2">
    <source>
        <dbReference type="ARBA" id="ARBA00022840"/>
    </source>
</evidence>
<dbReference type="InterPro" id="IPR003439">
    <property type="entry name" value="ABC_transporter-like_ATP-bd"/>
</dbReference>
<dbReference type="NCBIfam" id="NF000355">
    <property type="entry name" value="ribo_prot_ABC_F"/>
    <property type="match status" value="1"/>
</dbReference>
<keyword evidence="1" id="KW-0547">Nucleotide-binding</keyword>
<accession>G7WH05</accession>
<proteinExistence type="predicted"/>
<evidence type="ECO:0000313" key="5">
    <source>
        <dbReference type="EMBL" id="AET69019.1"/>
    </source>
</evidence>
<dbReference type="Proteomes" id="UP000006346">
    <property type="component" value="Chromosome"/>
</dbReference>
<dbReference type="AlphaFoldDB" id="G7WH05"/>
<sequence>MDITKISEFLSWPWYFCVCAKVSRLFGIHDTILSGLGGVFILLVECSNLKKYFADRLIIQLENFKVYSEDRIGIVGANGVGKTTLLKILSKGLEPDEGQVKLYGKCAYISQLDPPEQKQTSAELAAQFGISSTWNETMSGGETTRFKLAQSLSQDCPLIFADEPTSNLDLEGIELLERRLAEHRSGLILISHDRRFLNQLCNKILEIEEGELKVYPGNYSDYCVQKQEERERRQFEYQQYIKEKKRLLGAVEETKQKVKNVRKTPKRMGNSEARLHKMGDQKAKASLDRAIKSTETRIEHLEVKEKPAEQQRIKLDVTDSGMLYSKIIIEGNDICKTFGKEAIFRDAEFKIENGAKVALIGPNGCGKSTLLKMILAKDDSLKVAQGAKIGYFSQDMTILKDKLSIIENVMEESIYQESFVRTLLARLLLKGDAVYKQVGLLSGGERVKVSFAKILLQDINLLILDEPTNYLDINSLEVIEEALRGYNRTLLFVSHDRSLIGSVADHIMTIENQGIQMFQGSYADYLAQKDRSSDDGREDLEKQVLILQHRLTEVVGRLSIPRKKDDMQALDKEYHELLAKLKPLREKLKGLTGLS</sequence>
<name>G7WH05_DESOD</name>
<dbReference type="PROSITE" id="PS50893">
    <property type="entry name" value="ABC_TRANSPORTER_2"/>
    <property type="match status" value="2"/>
</dbReference>
<dbReference type="Pfam" id="PF00005">
    <property type="entry name" value="ABC_tran"/>
    <property type="match status" value="2"/>
</dbReference>
<dbReference type="GO" id="GO:0005524">
    <property type="term" value="F:ATP binding"/>
    <property type="evidence" value="ECO:0007669"/>
    <property type="project" value="UniProtKB-KW"/>
</dbReference>
<evidence type="ECO:0000313" key="6">
    <source>
        <dbReference type="Proteomes" id="UP000006346"/>
    </source>
</evidence>
<dbReference type="SUPFAM" id="SSF52540">
    <property type="entry name" value="P-loop containing nucleoside triphosphate hydrolases"/>
    <property type="match status" value="2"/>
</dbReference>
<dbReference type="PANTHER" id="PTHR42855:SF2">
    <property type="entry name" value="DRUG RESISTANCE ABC TRANSPORTER,ATP-BINDING PROTEIN"/>
    <property type="match status" value="1"/>
</dbReference>
<keyword evidence="6" id="KW-1185">Reference proteome</keyword>
<dbReference type="RefSeq" id="WP_014185827.1">
    <property type="nucleotide sequence ID" value="NC_016584.1"/>
</dbReference>
<feature type="coiled-coil region" evidence="3">
    <location>
        <begin position="237"/>
        <end position="304"/>
    </location>
</feature>
<dbReference type="PROSITE" id="PS00211">
    <property type="entry name" value="ABC_TRANSPORTER_1"/>
    <property type="match status" value="1"/>
</dbReference>